<organism evidence="1 2">
    <name type="scientific">Papilio machaon</name>
    <name type="common">Old World swallowtail butterfly</name>
    <dbReference type="NCBI Taxonomy" id="76193"/>
    <lineage>
        <taxon>Eukaryota</taxon>
        <taxon>Metazoa</taxon>
        <taxon>Ecdysozoa</taxon>
        <taxon>Arthropoda</taxon>
        <taxon>Hexapoda</taxon>
        <taxon>Insecta</taxon>
        <taxon>Pterygota</taxon>
        <taxon>Neoptera</taxon>
        <taxon>Endopterygota</taxon>
        <taxon>Lepidoptera</taxon>
        <taxon>Glossata</taxon>
        <taxon>Ditrysia</taxon>
        <taxon>Papilionoidea</taxon>
        <taxon>Papilionidae</taxon>
        <taxon>Papilioninae</taxon>
        <taxon>Papilio</taxon>
    </lineage>
</organism>
<protein>
    <submittedName>
        <fullName evidence="1">Uncharacterized protein</fullName>
    </submittedName>
</protein>
<accession>A0A0N1IDF1</accession>
<dbReference type="EMBL" id="KQ460772">
    <property type="protein sequence ID" value="KPJ12467.1"/>
    <property type="molecule type" value="Genomic_DNA"/>
</dbReference>
<proteinExistence type="predicted"/>
<evidence type="ECO:0000313" key="2">
    <source>
        <dbReference type="Proteomes" id="UP000053240"/>
    </source>
</evidence>
<gene>
    <name evidence="1" type="ORF">RR48_04362</name>
</gene>
<sequence>MNDRYKPWKSWPQSINDGDFYARQYARYRVRSKLDNVEYIRENRAVCEQADHIFAAAGRVCRGHLHSKSAISELNLARAGMRPAAYGLYSPPPRLTPTHRSDIASTPYGCAVGPARPIPPPTHGHEPESTRSRRHTVYKKTNEIIHKTKLCPPPLTQ</sequence>
<evidence type="ECO:0000313" key="1">
    <source>
        <dbReference type="EMBL" id="KPJ12467.1"/>
    </source>
</evidence>
<dbReference type="AlphaFoldDB" id="A0A0N1IDF1"/>
<dbReference type="InParanoid" id="A0A0N1IDF1"/>
<name>A0A0N1IDF1_PAPMA</name>
<reference evidence="1 2" key="1">
    <citation type="journal article" date="2015" name="Nat. Commun.">
        <title>Outbred genome sequencing and CRISPR/Cas9 gene editing in butterflies.</title>
        <authorList>
            <person name="Li X."/>
            <person name="Fan D."/>
            <person name="Zhang W."/>
            <person name="Liu G."/>
            <person name="Zhang L."/>
            <person name="Zhao L."/>
            <person name="Fang X."/>
            <person name="Chen L."/>
            <person name="Dong Y."/>
            <person name="Chen Y."/>
            <person name="Ding Y."/>
            <person name="Zhao R."/>
            <person name="Feng M."/>
            <person name="Zhu Y."/>
            <person name="Feng Y."/>
            <person name="Jiang X."/>
            <person name="Zhu D."/>
            <person name="Xiang H."/>
            <person name="Feng X."/>
            <person name="Li S."/>
            <person name="Wang J."/>
            <person name="Zhang G."/>
            <person name="Kronforst M.R."/>
            <person name="Wang W."/>
        </authorList>
    </citation>
    <scope>NUCLEOTIDE SEQUENCE [LARGE SCALE GENOMIC DNA]</scope>
    <source>
        <strain evidence="1">Ya'a_city_454_Pm</strain>
        <tissue evidence="1">Whole body</tissue>
    </source>
</reference>
<keyword evidence="2" id="KW-1185">Reference proteome</keyword>
<dbReference type="Proteomes" id="UP000053240">
    <property type="component" value="Unassembled WGS sequence"/>
</dbReference>